<organism evidence="2 3">
    <name type="scientific">Mycena indigotica</name>
    <dbReference type="NCBI Taxonomy" id="2126181"/>
    <lineage>
        <taxon>Eukaryota</taxon>
        <taxon>Fungi</taxon>
        <taxon>Dikarya</taxon>
        <taxon>Basidiomycota</taxon>
        <taxon>Agaricomycotina</taxon>
        <taxon>Agaricomycetes</taxon>
        <taxon>Agaricomycetidae</taxon>
        <taxon>Agaricales</taxon>
        <taxon>Marasmiineae</taxon>
        <taxon>Mycenaceae</taxon>
        <taxon>Mycena</taxon>
    </lineage>
</organism>
<dbReference type="GeneID" id="59351074"/>
<accession>A0A8H6VV35</accession>
<sequence>MLSKNGLEWSWGLEHKKLNEHLQLFAAAEDMELLTDERVYVSPHTTDIRRIYFGKRPLRTLDFPNITTLYAGAQKFRYFVIPFDPSSSILPRRVELKTPPHIVLIRSTAKLMRAYHGAPMLHDPIGSALADRIREATEHDRFPLGAGTLQFMRSLYWRFTHMNHVHPSFRSNHSDDERVVEATPAPAFALIRPTSKPLPILGGKITFGPEPQRRVTASELGQDFNEPVDTIEAEEDSGSEAEDNSSPTWARDVEKWAQTTEQAAERDEKMLINDINSDWQEGTRTVTSVDLAMPDYLTRSSTQLHSTSA</sequence>
<reference evidence="2" key="1">
    <citation type="submission" date="2020-05" db="EMBL/GenBank/DDBJ databases">
        <title>Mycena genomes resolve the evolution of fungal bioluminescence.</title>
        <authorList>
            <person name="Tsai I.J."/>
        </authorList>
    </citation>
    <scope>NUCLEOTIDE SEQUENCE</scope>
    <source>
        <strain evidence="2">171206Taipei</strain>
    </source>
</reference>
<dbReference type="OrthoDB" id="3022451at2759"/>
<dbReference type="AlphaFoldDB" id="A0A8H6VV35"/>
<evidence type="ECO:0000256" key="1">
    <source>
        <dbReference type="SAM" id="MobiDB-lite"/>
    </source>
</evidence>
<feature type="compositionally biased region" description="Acidic residues" evidence="1">
    <location>
        <begin position="229"/>
        <end position="243"/>
    </location>
</feature>
<dbReference type="Proteomes" id="UP000636479">
    <property type="component" value="Unassembled WGS sequence"/>
</dbReference>
<gene>
    <name evidence="2" type="ORF">MIND_01205000</name>
</gene>
<protein>
    <submittedName>
        <fullName evidence="2">Uncharacterized protein</fullName>
    </submittedName>
</protein>
<feature type="region of interest" description="Disordered" evidence="1">
    <location>
        <begin position="218"/>
        <end position="263"/>
    </location>
</feature>
<dbReference type="RefSeq" id="XP_037215484.1">
    <property type="nucleotide sequence ID" value="XM_037368558.1"/>
</dbReference>
<dbReference type="EMBL" id="JACAZF010000011">
    <property type="protein sequence ID" value="KAF7293056.1"/>
    <property type="molecule type" value="Genomic_DNA"/>
</dbReference>
<evidence type="ECO:0000313" key="3">
    <source>
        <dbReference type="Proteomes" id="UP000636479"/>
    </source>
</evidence>
<proteinExistence type="predicted"/>
<name>A0A8H6VV35_9AGAR</name>
<comment type="caution">
    <text evidence="2">The sequence shown here is derived from an EMBL/GenBank/DDBJ whole genome shotgun (WGS) entry which is preliminary data.</text>
</comment>
<evidence type="ECO:0000313" key="2">
    <source>
        <dbReference type="EMBL" id="KAF7293056.1"/>
    </source>
</evidence>
<keyword evidence="3" id="KW-1185">Reference proteome</keyword>